<proteinExistence type="predicted"/>
<dbReference type="AlphaFoldDB" id="A0A9N9J3S7"/>
<name>A0A9N9J3S7_9GLOM</name>
<evidence type="ECO:0000313" key="2">
    <source>
        <dbReference type="Proteomes" id="UP000789405"/>
    </source>
</evidence>
<gene>
    <name evidence="1" type="ORF">DERYTH_LOCUS17950</name>
</gene>
<accession>A0A9N9J3S7</accession>
<dbReference type="Proteomes" id="UP000789405">
    <property type="component" value="Unassembled WGS sequence"/>
</dbReference>
<keyword evidence="2" id="KW-1185">Reference proteome</keyword>
<comment type="caution">
    <text evidence="1">The sequence shown here is derived from an EMBL/GenBank/DDBJ whole genome shotgun (WGS) entry which is preliminary data.</text>
</comment>
<organism evidence="1 2">
    <name type="scientific">Dentiscutata erythropus</name>
    <dbReference type="NCBI Taxonomy" id="1348616"/>
    <lineage>
        <taxon>Eukaryota</taxon>
        <taxon>Fungi</taxon>
        <taxon>Fungi incertae sedis</taxon>
        <taxon>Mucoromycota</taxon>
        <taxon>Glomeromycotina</taxon>
        <taxon>Glomeromycetes</taxon>
        <taxon>Diversisporales</taxon>
        <taxon>Gigasporaceae</taxon>
        <taxon>Dentiscutata</taxon>
    </lineage>
</organism>
<sequence length="57" mass="6332">ICDIFLNPALKGTKYAENKKKQKMKNIFISSKKSVGIIVAKETAITSENKNETTSKT</sequence>
<dbReference type="EMBL" id="CAJVPY010017573">
    <property type="protein sequence ID" value="CAG8762548.1"/>
    <property type="molecule type" value="Genomic_DNA"/>
</dbReference>
<evidence type="ECO:0000313" key="1">
    <source>
        <dbReference type="EMBL" id="CAG8762548.1"/>
    </source>
</evidence>
<feature type="non-terminal residue" evidence="1">
    <location>
        <position position="57"/>
    </location>
</feature>
<reference evidence="1" key="1">
    <citation type="submission" date="2021-06" db="EMBL/GenBank/DDBJ databases">
        <authorList>
            <person name="Kallberg Y."/>
            <person name="Tangrot J."/>
            <person name="Rosling A."/>
        </authorList>
    </citation>
    <scope>NUCLEOTIDE SEQUENCE</scope>
    <source>
        <strain evidence="1">MA453B</strain>
    </source>
</reference>
<protein>
    <submittedName>
        <fullName evidence="1">6693_t:CDS:1</fullName>
    </submittedName>
</protein>